<dbReference type="Gene3D" id="3.40.50.10260">
    <property type="entry name" value="YjeF N-terminal domain"/>
    <property type="match status" value="1"/>
</dbReference>
<reference evidence="21" key="1">
    <citation type="submission" date="2013-03" db="EMBL/GenBank/DDBJ databases">
        <authorList>
            <person name="Harkins D.M."/>
            <person name="Durkin A.S."/>
            <person name="Brinkac L.M."/>
            <person name="Haft D.H."/>
            <person name="Selengut J.D."/>
            <person name="Sanka R."/>
            <person name="DePew J."/>
            <person name="Purushe J."/>
            <person name="Hartskeerl R.A."/>
            <person name="Ahmed A."/>
            <person name="van der Linden H."/>
            <person name="Goris M.G.A."/>
            <person name="Vinetz J.M."/>
            <person name="Sutton G.G."/>
            <person name="Nierman W.C."/>
            <person name="Fouts D.E."/>
        </authorList>
    </citation>
    <scope>NUCLEOTIDE SEQUENCE [LARGE SCALE GENOMIC DNA]</scope>
    <source>
        <strain evidence="21">ICFT</strain>
    </source>
</reference>
<feature type="compositionally biased region" description="Basic and acidic residues" evidence="18">
    <location>
        <begin position="260"/>
        <end position="269"/>
    </location>
</feature>
<dbReference type="Pfam" id="PF03853">
    <property type="entry name" value="YjeF_N"/>
    <property type="match status" value="1"/>
</dbReference>
<dbReference type="PANTHER" id="PTHR12592">
    <property type="entry name" value="ATP-DEPENDENT (S)-NAD(P)H-HYDRATE DEHYDRATASE FAMILY MEMBER"/>
    <property type="match status" value="1"/>
</dbReference>
<comment type="catalytic activity">
    <reaction evidence="1 17">
        <text>(6R)-NADHX = (6S)-NADHX</text>
        <dbReference type="Rhea" id="RHEA:32215"/>
        <dbReference type="ChEBI" id="CHEBI:64074"/>
        <dbReference type="ChEBI" id="CHEBI:64075"/>
        <dbReference type="EC" id="5.1.99.6"/>
    </reaction>
</comment>
<dbReference type="Proteomes" id="UP000012313">
    <property type="component" value="Unassembled WGS sequence"/>
</dbReference>
<keyword evidence="11 17" id="KW-0413">Isomerase</keyword>
<evidence type="ECO:0000256" key="14">
    <source>
        <dbReference type="ARBA" id="ARBA00025153"/>
    </source>
</evidence>
<sequence length="537" mass="59758">MEIKFFEYSESLFDDEESGDLDRKTILSTGISGSHFMGFAALSIYQKYEKKIGRYDRVRILCGNGNNGGDGLALAFFLIQEGLKPEVYLKDGGLSEESEFYKNAYLNSGGNILPLERFEILPGSETIFLVDALLGTGFRFPLKSPVEVVVSKIAENKRKNPERIFILSIDVVSGFQEDFPLPFETDALAEIGMKKWKNRFLPGKVRKTFHKIGFPVGKNPYQADLKEKESNVSKNEIPQNEDINFIPPKKNENSELEPATDEKQNEEKDRKNKILWKKIPFRILKKTIGREEDSHKYKNGSLVLIGGSRGMSGAALSSLFAFHELGGGISLLLTPSEKTVRAVLKKDPSMMADTIPEVSKMMDLPFVKKASVFLIGPGLNTQECPAIDLPKEKFCVLDAGAIQTYANTVLHEKVLMTPHTGELEVLLNTKIKSIGQGISLAKEYVRNFKTNLLWKRHSSFLIDSNGCVFLWETPEPKLAVMGTGDLLAGILCFFLSRGFTISETVQLSFSLLTRAAKKSKGFPTASGIRKLLTKGGN</sequence>
<feature type="region of interest" description="Disordered" evidence="18">
    <location>
        <begin position="228"/>
        <end position="269"/>
    </location>
</feature>
<dbReference type="OrthoDB" id="9806925at2"/>
<keyword evidence="12 17" id="KW-0456">Lyase</keyword>
<keyword evidence="5 17" id="KW-0479">Metal-binding</keyword>
<feature type="compositionally biased region" description="Polar residues" evidence="18">
    <location>
        <begin position="232"/>
        <end position="242"/>
    </location>
</feature>
<dbReference type="Gene3D" id="3.40.1190.20">
    <property type="match status" value="1"/>
</dbReference>
<dbReference type="PROSITE" id="PS51385">
    <property type="entry name" value="YJEF_N"/>
    <property type="match status" value="1"/>
</dbReference>
<evidence type="ECO:0000256" key="17">
    <source>
        <dbReference type="PIRNR" id="PIRNR017184"/>
    </source>
</evidence>
<comment type="catalytic activity">
    <reaction evidence="15 17">
        <text>(6S)-NADHX + ADP = AMP + phosphate + NADH + H(+)</text>
        <dbReference type="Rhea" id="RHEA:32223"/>
        <dbReference type="ChEBI" id="CHEBI:15378"/>
        <dbReference type="ChEBI" id="CHEBI:43474"/>
        <dbReference type="ChEBI" id="CHEBI:57945"/>
        <dbReference type="ChEBI" id="CHEBI:64074"/>
        <dbReference type="ChEBI" id="CHEBI:456215"/>
        <dbReference type="ChEBI" id="CHEBI:456216"/>
        <dbReference type="EC" id="4.2.1.136"/>
    </reaction>
</comment>
<evidence type="ECO:0000256" key="8">
    <source>
        <dbReference type="ARBA" id="ARBA00022857"/>
    </source>
</evidence>
<evidence type="ECO:0000256" key="2">
    <source>
        <dbReference type="ARBA" id="ARBA00000909"/>
    </source>
</evidence>
<keyword evidence="22" id="KW-1185">Reference proteome</keyword>
<evidence type="ECO:0000256" key="4">
    <source>
        <dbReference type="ARBA" id="ARBA00009524"/>
    </source>
</evidence>
<dbReference type="CDD" id="cd01171">
    <property type="entry name" value="YXKO-related"/>
    <property type="match status" value="1"/>
</dbReference>
<dbReference type="PROSITE" id="PS51383">
    <property type="entry name" value="YJEF_C_3"/>
    <property type="match status" value="1"/>
</dbReference>
<feature type="domain" description="YjeF N-terminal" evidence="20">
    <location>
        <begin position="18"/>
        <end position="220"/>
    </location>
</feature>
<dbReference type="GO" id="GO:0046872">
    <property type="term" value="F:metal ion binding"/>
    <property type="evidence" value="ECO:0007669"/>
    <property type="project" value="UniProtKB-UniRule"/>
</dbReference>
<dbReference type="InterPro" id="IPR036652">
    <property type="entry name" value="YjeF_N_dom_sf"/>
</dbReference>
<dbReference type="RefSeq" id="WP_002993381.1">
    <property type="nucleotide sequence ID" value="NZ_AOHC02000005.1"/>
</dbReference>
<evidence type="ECO:0000259" key="20">
    <source>
        <dbReference type="PROSITE" id="PS51385"/>
    </source>
</evidence>
<dbReference type="SUPFAM" id="SSF53613">
    <property type="entry name" value="Ribokinase-like"/>
    <property type="match status" value="1"/>
</dbReference>
<dbReference type="Pfam" id="PF01256">
    <property type="entry name" value="Carb_kinase"/>
    <property type="match status" value="1"/>
</dbReference>
<evidence type="ECO:0000256" key="11">
    <source>
        <dbReference type="ARBA" id="ARBA00023235"/>
    </source>
</evidence>
<evidence type="ECO:0000256" key="9">
    <source>
        <dbReference type="ARBA" id="ARBA00022958"/>
    </source>
</evidence>
<protein>
    <recommendedName>
        <fullName evidence="17">Bifunctional NAD(P)H-hydrate repair enzyme</fullName>
    </recommendedName>
    <alternativeName>
        <fullName evidence="17">Nicotinamide nucleotide repair protein</fullName>
    </alternativeName>
    <domain>
        <recommendedName>
            <fullName evidence="17">ADP-dependent (S)-NAD(P)H-hydrate dehydratase</fullName>
            <ecNumber evidence="17">4.2.1.136</ecNumber>
        </recommendedName>
        <alternativeName>
            <fullName evidence="17">ADP-dependent NAD(P)HX dehydratase</fullName>
        </alternativeName>
    </domain>
    <domain>
        <recommendedName>
            <fullName evidence="17">NAD(P)H-hydrate epimerase</fullName>
            <ecNumber evidence="17">5.1.99.6</ecNumber>
        </recommendedName>
    </domain>
</protein>
<evidence type="ECO:0000256" key="13">
    <source>
        <dbReference type="ARBA" id="ARBA00023268"/>
    </source>
</evidence>
<keyword evidence="10 17" id="KW-0520">NAD</keyword>
<dbReference type="GO" id="GO:0005524">
    <property type="term" value="F:ATP binding"/>
    <property type="evidence" value="ECO:0007669"/>
    <property type="project" value="UniProtKB-UniRule"/>
</dbReference>
<dbReference type="PIRSF" id="PIRSF017184">
    <property type="entry name" value="Nnr"/>
    <property type="match status" value="1"/>
</dbReference>
<dbReference type="InterPro" id="IPR004443">
    <property type="entry name" value="YjeF_N_dom"/>
</dbReference>
<keyword evidence="6 17" id="KW-0547">Nucleotide-binding</keyword>
<evidence type="ECO:0000259" key="19">
    <source>
        <dbReference type="PROSITE" id="PS51383"/>
    </source>
</evidence>
<proteinExistence type="inferred from homology"/>
<dbReference type="GO" id="GO:0110051">
    <property type="term" value="P:metabolite repair"/>
    <property type="evidence" value="ECO:0007669"/>
    <property type="project" value="TreeGrafter"/>
</dbReference>
<name>N1WHK7_9LEPT</name>
<evidence type="ECO:0000313" key="22">
    <source>
        <dbReference type="Proteomes" id="UP000012313"/>
    </source>
</evidence>
<comment type="catalytic activity">
    <reaction evidence="16 17">
        <text>(6S)-NADPHX + ADP = AMP + phosphate + NADPH + H(+)</text>
        <dbReference type="Rhea" id="RHEA:32235"/>
        <dbReference type="ChEBI" id="CHEBI:15378"/>
        <dbReference type="ChEBI" id="CHEBI:43474"/>
        <dbReference type="ChEBI" id="CHEBI:57783"/>
        <dbReference type="ChEBI" id="CHEBI:64076"/>
        <dbReference type="ChEBI" id="CHEBI:456215"/>
        <dbReference type="ChEBI" id="CHEBI:456216"/>
        <dbReference type="EC" id="4.2.1.136"/>
    </reaction>
</comment>
<dbReference type="InterPro" id="IPR029056">
    <property type="entry name" value="Ribokinase-like"/>
</dbReference>
<keyword evidence="7 17" id="KW-0067">ATP-binding</keyword>
<evidence type="ECO:0000256" key="12">
    <source>
        <dbReference type="ARBA" id="ARBA00023239"/>
    </source>
</evidence>
<keyword evidence="9 17" id="KW-0630">Potassium</keyword>
<gene>
    <name evidence="21" type="ORF">LEP1GSC060_0897</name>
</gene>
<dbReference type="InterPro" id="IPR030677">
    <property type="entry name" value="Nnr"/>
</dbReference>
<dbReference type="InterPro" id="IPR000631">
    <property type="entry name" value="CARKD"/>
</dbReference>
<comment type="similarity">
    <text evidence="4 17">In the C-terminal section; belongs to the NnrD/CARKD family.</text>
</comment>
<comment type="catalytic activity">
    <reaction evidence="2 17">
        <text>(6R)-NADPHX = (6S)-NADPHX</text>
        <dbReference type="Rhea" id="RHEA:32227"/>
        <dbReference type="ChEBI" id="CHEBI:64076"/>
        <dbReference type="ChEBI" id="CHEBI:64077"/>
        <dbReference type="EC" id="5.1.99.6"/>
    </reaction>
</comment>
<dbReference type="EC" id="4.2.1.136" evidence="17"/>
<evidence type="ECO:0000256" key="6">
    <source>
        <dbReference type="ARBA" id="ARBA00022741"/>
    </source>
</evidence>
<dbReference type="STRING" id="1218598.LEP1GSC060_0897"/>
<evidence type="ECO:0000256" key="16">
    <source>
        <dbReference type="ARBA" id="ARBA00049209"/>
    </source>
</evidence>
<keyword evidence="13" id="KW-0511">Multifunctional enzyme</keyword>
<evidence type="ECO:0000256" key="7">
    <source>
        <dbReference type="ARBA" id="ARBA00022840"/>
    </source>
</evidence>
<feature type="domain" description="YjeF C-terminal" evidence="19">
    <location>
        <begin position="279"/>
        <end position="537"/>
    </location>
</feature>
<evidence type="ECO:0000256" key="18">
    <source>
        <dbReference type="SAM" id="MobiDB-lite"/>
    </source>
</evidence>
<comment type="function">
    <text evidence="14 17">Bifunctional enzyme that catalyzes the epimerization of the S- and R-forms of NAD(P)HX and the dehydration of the S-form of NAD(P)HX at the expense of ADP, which is converted to AMP. This allows the repair of both epimers of NAD(P)HX, a damaged form of NAD(P)H that is a result of enzymatic or heat-dependent hydration.</text>
</comment>
<dbReference type="GO" id="GO:0052856">
    <property type="term" value="F:NAD(P)HX epimerase activity"/>
    <property type="evidence" value="ECO:0007669"/>
    <property type="project" value="UniProtKB-EC"/>
</dbReference>
<evidence type="ECO:0000256" key="5">
    <source>
        <dbReference type="ARBA" id="ARBA00022723"/>
    </source>
</evidence>
<evidence type="ECO:0000256" key="3">
    <source>
        <dbReference type="ARBA" id="ARBA00006001"/>
    </source>
</evidence>
<dbReference type="AlphaFoldDB" id="N1WHK7"/>
<dbReference type="EC" id="5.1.99.6" evidence="17"/>
<evidence type="ECO:0000256" key="10">
    <source>
        <dbReference type="ARBA" id="ARBA00023027"/>
    </source>
</evidence>
<comment type="similarity">
    <text evidence="3 17">In the N-terminal section; belongs to the NnrE/AIBP family.</text>
</comment>
<evidence type="ECO:0000256" key="1">
    <source>
        <dbReference type="ARBA" id="ARBA00000013"/>
    </source>
</evidence>
<accession>N1WHK7</accession>
<dbReference type="PANTHER" id="PTHR12592:SF0">
    <property type="entry name" value="ATP-DEPENDENT (S)-NAD(P)H-HYDRATE DEHYDRATASE"/>
    <property type="match status" value="1"/>
</dbReference>
<dbReference type="SUPFAM" id="SSF64153">
    <property type="entry name" value="YjeF N-terminal domain-like"/>
    <property type="match status" value="1"/>
</dbReference>
<comment type="caution">
    <text evidence="21">The sequence shown here is derived from an EMBL/GenBank/DDBJ whole genome shotgun (WGS) entry which is preliminary data.</text>
</comment>
<evidence type="ECO:0000313" key="21">
    <source>
        <dbReference type="EMBL" id="EMY79756.1"/>
    </source>
</evidence>
<dbReference type="EMBL" id="AOHC02000005">
    <property type="protein sequence ID" value="EMY79756.1"/>
    <property type="molecule type" value="Genomic_DNA"/>
</dbReference>
<dbReference type="GO" id="GO:0052855">
    <property type="term" value="F:ADP-dependent NAD(P)H-hydrate dehydratase activity"/>
    <property type="evidence" value="ECO:0007669"/>
    <property type="project" value="UniProtKB-UniRule"/>
</dbReference>
<comment type="cofactor">
    <cofactor evidence="17">
        <name>K(+)</name>
        <dbReference type="ChEBI" id="CHEBI:29103"/>
    </cofactor>
    <text evidence="17">Binds 1 potassium ion per subunit.</text>
</comment>
<evidence type="ECO:0000256" key="15">
    <source>
        <dbReference type="ARBA" id="ARBA00048238"/>
    </source>
</evidence>
<organism evidence="21 22">
    <name type="scientific">Leptospira weilii serovar Ranarum str. ICFT</name>
    <dbReference type="NCBI Taxonomy" id="1218598"/>
    <lineage>
        <taxon>Bacteria</taxon>
        <taxon>Pseudomonadati</taxon>
        <taxon>Spirochaetota</taxon>
        <taxon>Spirochaetia</taxon>
        <taxon>Leptospirales</taxon>
        <taxon>Leptospiraceae</taxon>
        <taxon>Leptospira</taxon>
    </lineage>
</organism>
<keyword evidence="8 17" id="KW-0521">NADP</keyword>